<accession>A0A8J2TU64</accession>
<gene>
    <name evidence="1" type="ORF">GCM10010978_33290</name>
</gene>
<evidence type="ECO:0000313" key="1">
    <source>
        <dbReference type="EMBL" id="GFZ92601.1"/>
    </source>
</evidence>
<name>A0A8J2TU64_9BACI</name>
<dbReference type="Proteomes" id="UP000602050">
    <property type="component" value="Unassembled WGS sequence"/>
</dbReference>
<reference evidence="1" key="1">
    <citation type="journal article" date="2014" name="Int. J. Syst. Evol. Microbiol.">
        <title>Complete genome sequence of Corynebacterium casei LMG S-19264T (=DSM 44701T), isolated from a smear-ripened cheese.</title>
        <authorList>
            <consortium name="US DOE Joint Genome Institute (JGI-PGF)"/>
            <person name="Walter F."/>
            <person name="Albersmeier A."/>
            <person name="Kalinowski J."/>
            <person name="Ruckert C."/>
        </authorList>
    </citation>
    <scope>NUCLEOTIDE SEQUENCE</scope>
    <source>
        <strain evidence="1">CGMCC 1.12360</strain>
    </source>
</reference>
<organism evidence="1 2">
    <name type="scientific">Compostibacillus humi</name>
    <dbReference type="NCBI Taxonomy" id="1245525"/>
    <lineage>
        <taxon>Bacteria</taxon>
        <taxon>Bacillati</taxon>
        <taxon>Bacillota</taxon>
        <taxon>Bacilli</taxon>
        <taxon>Bacillales</taxon>
        <taxon>Bacillaceae</taxon>
        <taxon>Compostibacillus</taxon>
    </lineage>
</organism>
<dbReference type="AlphaFoldDB" id="A0A8J2TU64"/>
<proteinExistence type="predicted"/>
<dbReference type="EMBL" id="BMEV01000147">
    <property type="protein sequence ID" value="GFZ92601.1"/>
    <property type="molecule type" value="Genomic_DNA"/>
</dbReference>
<comment type="caution">
    <text evidence="1">The sequence shown here is derived from an EMBL/GenBank/DDBJ whole genome shotgun (WGS) entry which is preliminary data.</text>
</comment>
<keyword evidence="2" id="KW-1185">Reference proteome</keyword>
<sequence length="44" mass="4868">MGNGHQLKVLFIKREKISPFKDTHVTADIANKKEKIGSMSNVGV</sequence>
<reference evidence="1" key="2">
    <citation type="submission" date="2020-09" db="EMBL/GenBank/DDBJ databases">
        <authorList>
            <person name="Sun Q."/>
            <person name="Zhou Y."/>
        </authorList>
    </citation>
    <scope>NUCLEOTIDE SEQUENCE</scope>
    <source>
        <strain evidence="1">CGMCC 1.12360</strain>
    </source>
</reference>
<protein>
    <submittedName>
        <fullName evidence="1">Uncharacterized protein</fullName>
    </submittedName>
</protein>
<evidence type="ECO:0000313" key="2">
    <source>
        <dbReference type="Proteomes" id="UP000602050"/>
    </source>
</evidence>